<proteinExistence type="predicted"/>
<evidence type="ECO:0000259" key="1">
    <source>
        <dbReference type="SMART" id="SM00460"/>
    </source>
</evidence>
<dbReference type="SUPFAM" id="SSF54001">
    <property type="entry name" value="Cysteine proteinases"/>
    <property type="match status" value="1"/>
</dbReference>
<dbReference type="PANTHER" id="PTHR33490">
    <property type="entry name" value="BLR5614 PROTEIN-RELATED"/>
    <property type="match status" value="1"/>
</dbReference>
<dbReference type="AlphaFoldDB" id="A0A7X1KMW6"/>
<dbReference type="Gene3D" id="3.10.620.30">
    <property type="match status" value="1"/>
</dbReference>
<feature type="domain" description="Transglutaminase-like" evidence="1">
    <location>
        <begin position="177"/>
        <end position="248"/>
    </location>
</feature>
<organism evidence="2 3">
    <name type="scientific">Novosphingobium flavum</name>
    <dbReference type="NCBI Taxonomy" id="1778672"/>
    <lineage>
        <taxon>Bacteria</taxon>
        <taxon>Pseudomonadati</taxon>
        <taxon>Pseudomonadota</taxon>
        <taxon>Alphaproteobacteria</taxon>
        <taxon>Sphingomonadales</taxon>
        <taxon>Sphingomonadaceae</taxon>
        <taxon>Novosphingobium</taxon>
    </lineage>
</organism>
<sequence length="307" mass="33174">MIYTVVHRTEVEYDSPVTLARFNVRLRPAPWAGQVLLEHGLTVDPVPWTILDDVGPWVVNRSRLFIRNPLTRLVIVSRFRVEVSAPGFDLAMAVTPSVAQIRDLALAHRDLSPFGPAAYLYASPFVPPSPAITEWARPHLAPESSVLEAGTALMQAIFREFAYDGEATEADTLPGEAFLKKRGVCQDFAHVMLVAARAYGIPAAYVSGYLRTIPPPGKPRLVGADATHAWVALWCGEALGWIGFDPTNNAIARTDHIFTAMGRDYADVAPIDGVFHGGGGQKMEVSVDVAPEGEDATLPLLADPAAG</sequence>
<dbReference type="PANTHER" id="PTHR33490:SF7">
    <property type="entry name" value="BLR2979 PROTEIN"/>
    <property type="match status" value="1"/>
</dbReference>
<dbReference type="InterPro" id="IPR013589">
    <property type="entry name" value="Bac_transglu_N"/>
</dbReference>
<evidence type="ECO:0000313" key="2">
    <source>
        <dbReference type="EMBL" id="MBC2667032.1"/>
    </source>
</evidence>
<dbReference type="Pfam" id="PF08379">
    <property type="entry name" value="Bact_transglu_N"/>
    <property type="match status" value="1"/>
</dbReference>
<gene>
    <name evidence="2" type="ORF">H7F51_16055</name>
</gene>
<dbReference type="Pfam" id="PF01841">
    <property type="entry name" value="Transglut_core"/>
    <property type="match status" value="1"/>
</dbReference>
<name>A0A7X1KMW6_9SPHN</name>
<protein>
    <submittedName>
        <fullName evidence="2">Transglutaminase family protein</fullName>
    </submittedName>
</protein>
<keyword evidence="3" id="KW-1185">Reference proteome</keyword>
<dbReference type="SMART" id="SM00460">
    <property type="entry name" value="TGc"/>
    <property type="match status" value="1"/>
</dbReference>
<dbReference type="Proteomes" id="UP000566813">
    <property type="component" value="Unassembled WGS sequence"/>
</dbReference>
<reference evidence="2 3" key="1">
    <citation type="submission" date="2020-08" db="EMBL/GenBank/DDBJ databases">
        <title>The genome sequence of type strain Novosphingobium flavum NBRC 111647.</title>
        <authorList>
            <person name="Liu Y."/>
        </authorList>
    </citation>
    <scope>NUCLEOTIDE SEQUENCE [LARGE SCALE GENOMIC DNA]</scope>
    <source>
        <strain evidence="2 3">NBRC 111647</strain>
    </source>
</reference>
<dbReference type="InterPro" id="IPR002931">
    <property type="entry name" value="Transglutaminase-like"/>
</dbReference>
<comment type="caution">
    <text evidence="2">The sequence shown here is derived from an EMBL/GenBank/DDBJ whole genome shotgun (WGS) entry which is preliminary data.</text>
</comment>
<dbReference type="RefSeq" id="WP_185665332.1">
    <property type="nucleotide sequence ID" value="NZ_JACLAW010000014.1"/>
</dbReference>
<accession>A0A7X1KMW6</accession>
<dbReference type="InterPro" id="IPR038765">
    <property type="entry name" value="Papain-like_cys_pep_sf"/>
</dbReference>
<dbReference type="EMBL" id="JACLAW010000014">
    <property type="protein sequence ID" value="MBC2667032.1"/>
    <property type="molecule type" value="Genomic_DNA"/>
</dbReference>
<evidence type="ECO:0000313" key="3">
    <source>
        <dbReference type="Proteomes" id="UP000566813"/>
    </source>
</evidence>